<evidence type="ECO:0000256" key="1">
    <source>
        <dbReference type="SAM" id="MobiDB-lite"/>
    </source>
</evidence>
<protein>
    <submittedName>
        <fullName evidence="2">Uncharacterized protein</fullName>
    </submittedName>
</protein>
<evidence type="ECO:0000313" key="3">
    <source>
        <dbReference type="Proteomes" id="UP000663850"/>
    </source>
</evidence>
<dbReference type="AlphaFoldDB" id="A0A8H3DCG1"/>
<comment type="caution">
    <text evidence="2">The sequence shown here is derived from an EMBL/GenBank/DDBJ whole genome shotgun (WGS) entry which is preliminary data.</text>
</comment>
<dbReference type="Proteomes" id="UP000663850">
    <property type="component" value="Unassembled WGS sequence"/>
</dbReference>
<name>A0A8H3DCG1_9AGAM</name>
<dbReference type="EMBL" id="CAJMWZ010006348">
    <property type="protein sequence ID" value="CAE6520583.1"/>
    <property type="molecule type" value="Genomic_DNA"/>
</dbReference>
<organism evidence="2 3">
    <name type="scientific">Rhizoctonia solani</name>
    <dbReference type="NCBI Taxonomy" id="456999"/>
    <lineage>
        <taxon>Eukaryota</taxon>
        <taxon>Fungi</taxon>
        <taxon>Dikarya</taxon>
        <taxon>Basidiomycota</taxon>
        <taxon>Agaricomycotina</taxon>
        <taxon>Agaricomycetes</taxon>
        <taxon>Cantharellales</taxon>
        <taxon>Ceratobasidiaceae</taxon>
        <taxon>Rhizoctonia</taxon>
    </lineage>
</organism>
<reference evidence="2" key="1">
    <citation type="submission" date="2021-01" db="EMBL/GenBank/DDBJ databases">
        <authorList>
            <person name="Kaushik A."/>
        </authorList>
    </citation>
    <scope>NUCLEOTIDE SEQUENCE</scope>
    <source>
        <strain evidence="2">Type strain: AG8-Rh-89/</strain>
    </source>
</reference>
<proteinExistence type="predicted"/>
<evidence type="ECO:0000313" key="2">
    <source>
        <dbReference type="EMBL" id="CAE6520583.1"/>
    </source>
</evidence>
<accession>A0A8H3DCG1</accession>
<feature type="region of interest" description="Disordered" evidence="1">
    <location>
        <begin position="1"/>
        <end position="26"/>
    </location>
</feature>
<gene>
    <name evidence="2" type="ORF">RDB_LOCUS117385</name>
</gene>
<sequence length="130" mass="14408">MVPALDQRGAPTGGNTERNRSPPAFLDLANSAARQGANLPDVNSRIEQKRMEHERQRLQQRKMFEEQMRMLEHQQALEEQKLMGSPALGGAPMNPALSLIGSGALQHHPAIQWAIPSKIVTSLLPSRLTR</sequence>